<dbReference type="PANTHER" id="PTHR10039">
    <property type="entry name" value="AMELOGENIN"/>
    <property type="match status" value="1"/>
</dbReference>
<evidence type="ECO:0000259" key="3">
    <source>
        <dbReference type="Pfam" id="PF24883"/>
    </source>
</evidence>
<sequence length="545" mass="62237">MPIARANPIPSSASTLRISQSLEHSQQPLNLDDSRLLTLARNCRDAEAEWRKKTPARFLSQQQPRKRDRFGAVFRAVINKPETDRLERQLQKAKHSLETDLLVGIFKSLDVSKVQANDLQDKFRDLLHATSTSENKLHDLIQAQVTLVNTQISDRIDQAELSTKTHVTTELASHESRLKSHGDQGKDTILTEAKARENIRTENEAYERLLRSFQYSDMNRRRNEIHASYGSTFNWLFEGEFEDDYPESEVSQSDSFSKHEAESSYENEAGSYPQELACSSVVTWLESTEDRYWLSGRPGAGKSVLMKFIVSHEKTITSFRQWQPEVRILAHFFWKVGSPMQSSFNGFLCSLVYRLFSSDKQHTMGYLKQNPDWSRKAGPGDWDKDEVQLLVHSYARQPARPFCLFIDGLDEIMDDEGVGVLIDFLDTLQEPPHLVKVCMSSRPESTIRTRMGRSPDMKMQDLTRNDIKQYARANLEKEVSLTNSSMCIEDLVTDISDKAEGVFLWAVLVTRSIARGISNGDSREFIQKGFGNPPRSFTSYILICG</sequence>
<name>A0A9P5BH78_9HYPO</name>
<evidence type="ECO:0000313" key="5">
    <source>
        <dbReference type="Proteomes" id="UP000737391"/>
    </source>
</evidence>
<keyword evidence="1" id="KW-0677">Repeat</keyword>
<keyword evidence="5" id="KW-1185">Reference proteome</keyword>
<dbReference type="AlphaFoldDB" id="A0A9P5BH78"/>
<dbReference type="PANTHER" id="PTHR10039:SF5">
    <property type="entry name" value="NACHT DOMAIN-CONTAINING PROTEIN"/>
    <property type="match status" value="1"/>
</dbReference>
<dbReference type="Gene3D" id="3.40.50.300">
    <property type="entry name" value="P-loop containing nucleotide triphosphate hydrolases"/>
    <property type="match status" value="1"/>
</dbReference>
<dbReference type="OrthoDB" id="5086500at2759"/>
<proteinExistence type="predicted"/>
<protein>
    <submittedName>
        <fullName evidence="4">NACHT domain containing protein</fullName>
    </submittedName>
</protein>
<feature type="region of interest" description="Disordered" evidence="2">
    <location>
        <begin position="247"/>
        <end position="271"/>
    </location>
</feature>
<comment type="caution">
    <text evidence="4">The sequence shown here is derived from an EMBL/GenBank/DDBJ whole genome shotgun (WGS) entry which is preliminary data.</text>
</comment>
<dbReference type="InterPro" id="IPR027417">
    <property type="entry name" value="P-loop_NTPase"/>
</dbReference>
<evidence type="ECO:0000256" key="1">
    <source>
        <dbReference type="ARBA" id="ARBA00022737"/>
    </source>
</evidence>
<organism evidence="4 5">
    <name type="scientific">Fusarium agapanthi</name>
    <dbReference type="NCBI Taxonomy" id="1803897"/>
    <lineage>
        <taxon>Eukaryota</taxon>
        <taxon>Fungi</taxon>
        <taxon>Dikarya</taxon>
        <taxon>Ascomycota</taxon>
        <taxon>Pezizomycotina</taxon>
        <taxon>Sordariomycetes</taxon>
        <taxon>Hypocreomycetidae</taxon>
        <taxon>Hypocreales</taxon>
        <taxon>Nectriaceae</taxon>
        <taxon>Fusarium</taxon>
        <taxon>Fusarium fujikuroi species complex</taxon>
    </lineage>
</organism>
<accession>A0A9P5BH78</accession>
<dbReference type="Proteomes" id="UP000737391">
    <property type="component" value="Unassembled WGS sequence"/>
</dbReference>
<evidence type="ECO:0000313" key="4">
    <source>
        <dbReference type="EMBL" id="KAF4500410.1"/>
    </source>
</evidence>
<reference evidence="4" key="1">
    <citation type="submission" date="2020-01" db="EMBL/GenBank/DDBJ databases">
        <title>Identification and distribution of gene clusters putatively required for synthesis of sphingolipid metabolism inhibitors in phylogenetically diverse species of the filamentous fungus Fusarium.</title>
        <authorList>
            <person name="Kim H.-S."/>
            <person name="Busman M."/>
            <person name="Brown D.W."/>
            <person name="Divon H."/>
            <person name="Uhlig S."/>
            <person name="Proctor R.H."/>
        </authorList>
    </citation>
    <scope>NUCLEOTIDE SEQUENCE</scope>
    <source>
        <strain evidence="4">NRRL 31653</strain>
    </source>
</reference>
<gene>
    <name evidence="4" type="ORF">FAGAP_3391</name>
</gene>
<dbReference type="SUPFAM" id="SSF52540">
    <property type="entry name" value="P-loop containing nucleoside triphosphate hydrolases"/>
    <property type="match status" value="1"/>
</dbReference>
<feature type="domain" description="Nephrocystin 3-like N-terminal" evidence="3">
    <location>
        <begin position="279"/>
        <end position="442"/>
    </location>
</feature>
<dbReference type="Pfam" id="PF24883">
    <property type="entry name" value="NPHP3_N"/>
    <property type="match status" value="1"/>
</dbReference>
<dbReference type="EMBL" id="LUFC02000197">
    <property type="protein sequence ID" value="KAF4500410.1"/>
    <property type="molecule type" value="Genomic_DNA"/>
</dbReference>
<dbReference type="InterPro" id="IPR056884">
    <property type="entry name" value="NPHP3-like_N"/>
</dbReference>
<evidence type="ECO:0000256" key="2">
    <source>
        <dbReference type="SAM" id="MobiDB-lite"/>
    </source>
</evidence>